<organism evidence="3 4">
    <name type="scientific">Rhodanobacter ginsenosidimutans</name>
    <dbReference type="NCBI Taxonomy" id="490571"/>
    <lineage>
        <taxon>Bacteria</taxon>
        <taxon>Pseudomonadati</taxon>
        <taxon>Pseudomonadota</taxon>
        <taxon>Gammaproteobacteria</taxon>
        <taxon>Lysobacterales</taxon>
        <taxon>Rhodanobacteraceae</taxon>
        <taxon>Rhodanobacter</taxon>
    </lineage>
</organism>
<evidence type="ECO:0000313" key="4">
    <source>
        <dbReference type="Proteomes" id="UP001596018"/>
    </source>
</evidence>
<sequence length="211" mass="23078">MSLRNSIFCLMMLAAPAVASAQECRNWKAVALPSDRPSVQVDVSVLAGLLPVQPANPDSEYADDEIRALKEARDLLHRAGHPLPLGDIRGAWRVASYQVGRTGGYSYPYFAGHIDRTTCGYRFIKTRGSQRRSGVLLPMQENGRTLAFLGVATVNGNTSKPYGPTNRPMGQPMGLEGPSNSAGRLLRIGPDTLLMIMDADDEGFELYRLER</sequence>
<feature type="chain" id="PRO_5045574426" evidence="2">
    <location>
        <begin position="22"/>
        <end position="211"/>
    </location>
</feature>
<keyword evidence="4" id="KW-1185">Reference proteome</keyword>
<evidence type="ECO:0000256" key="2">
    <source>
        <dbReference type="SAM" id="SignalP"/>
    </source>
</evidence>
<reference evidence="4" key="1">
    <citation type="journal article" date="2019" name="Int. J. Syst. Evol. Microbiol.">
        <title>The Global Catalogue of Microorganisms (GCM) 10K type strain sequencing project: providing services to taxonomists for standard genome sequencing and annotation.</title>
        <authorList>
            <consortium name="The Broad Institute Genomics Platform"/>
            <consortium name="The Broad Institute Genome Sequencing Center for Infectious Disease"/>
            <person name="Wu L."/>
            <person name="Ma J."/>
        </authorList>
    </citation>
    <scope>NUCLEOTIDE SEQUENCE [LARGE SCALE GENOMIC DNA]</scope>
    <source>
        <strain evidence="4">KACC 12822</strain>
    </source>
</reference>
<evidence type="ECO:0000256" key="1">
    <source>
        <dbReference type="SAM" id="MobiDB-lite"/>
    </source>
</evidence>
<protein>
    <submittedName>
        <fullName evidence="3">DUF4893 domain-containing protein</fullName>
    </submittedName>
</protein>
<dbReference type="EMBL" id="JBHSMM010000001">
    <property type="protein sequence ID" value="MFC5439857.1"/>
    <property type="molecule type" value="Genomic_DNA"/>
</dbReference>
<comment type="caution">
    <text evidence="3">The sequence shown here is derived from an EMBL/GenBank/DDBJ whole genome shotgun (WGS) entry which is preliminary data.</text>
</comment>
<evidence type="ECO:0000313" key="3">
    <source>
        <dbReference type="EMBL" id="MFC5439857.1"/>
    </source>
</evidence>
<keyword evidence="2" id="KW-0732">Signal</keyword>
<name>A0ABW0JVI0_9GAMM</name>
<dbReference type="Proteomes" id="UP001596018">
    <property type="component" value="Unassembled WGS sequence"/>
</dbReference>
<accession>A0ABW0JVI0</accession>
<dbReference type="RefSeq" id="WP_156458944.1">
    <property type="nucleotide sequence ID" value="NZ_JALBWS010000014.1"/>
</dbReference>
<gene>
    <name evidence="3" type="ORF">ACFPK0_07525</name>
</gene>
<proteinExistence type="predicted"/>
<feature type="region of interest" description="Disordered" evidence="1">
    <location>
        <begin position="158"/>
        <end position="178"/>
    </location>
</feature>
<feature type="signal peptide" evidence="2">
    <location>
        <begin position="1"/>
        <end position="21"/>
    </location>
</feature>